<dbReference type="EMBL" id="LIAE01007661">
    <property type="protein sequence ID" value="PAV77743.1"/>
    <property type="molecule type" value="Genomic_DNA"/>
</dbReference>
<organism evidence="9 10">
    <name type="scientific">Diploscapter pachys</name>
    <dbReference type="NCBI Taxonomy" id="2018661"/>
    <lineage>
        <taxon>Eukaryota</taxon>
        <taxon>Metazoa</taxon>
        <taxon>Ecdysozoa</taxon>
        <taxon>Nematoda</taxon>
        <taxon>Chromadorea</taxon>
        <taxon>Rhabditida</taxon>
        <taxon>Rhabditina</taxon>
        <taxon>Rhabditomorpha</taxon>
        <taxon>Rhabditoidea</taxon>
        <taxon>Rhabditidae</taxon>
        <taxon>Diploscapter</taxon>
    </lineage>
</organism>
<reference evidence="9 10" key="1">
    <citation type="journal article" date="2017" name="Curr. Biol.">
        <title>Genome architecture and evolution of a unichromosomal asexual nematode.</title>
        <authorList>
            <person name="Fradin H."/>
            <person name="Zegar C."/>
            <person name="Gutwein M."/>
            <person name="Lucas J."/>
            <person name="Kovtun M."/>
            <person name="Corcoran D."/>
            <person name="Baugh L.R."/>
            <person name="Kiontke K."/>
            <person name="Gunsalus K."/>
            <person name="Fitch D.H."/>
            <person name="Piano F."/>
        </authorList>
    </citation>
    <scope>NUCLEOTIDE SEQUENCE [LARGE SCALE GENOMIC DNA]</scope>
    <source>
        <strain evidence="9">PF1309</strain>
    </source>
</reference>
<dbReference type="OrthoDB" id="511287at2759"/>
<evidence type="ECO:0000256" key="6">
    <source>
        <dbReference type="ARBA" id="ARBA00023242"/>
    </source>
</evidence>
<dbReference type="STRING" id="2018661.A0A2A2KVD3"/>
<feature type="compositionally biased region" description="Basic and acidic residues" evidence="7">
    <location>
        <begin position="443"/>
        <end position="453"/>
    </location>
</feature>
<accession>A0A2A2KVD3</accession>
<dbReference type="PROSITE" id="PS50006">
    <property type="entry name" value="FHA_DOMAIN"/>
    <property type="match status" value="1"/>
</dbReference>
<feature type="domain" description="FHA" evidence="8">
    <location>
        <begin position="87"/>
        <end position="139"/>
    </location>
</feature>
<dbReference type="SUPFAM" id="SSF49879">
    <property type="entry name" value="SMAD/FHA domain"/>
    <property type="match status" value="1"/>
</dbReference>
<feature type="region of interest" description="Disordered" evidence="7">
    <location>
        <begin position="256"/>
        <end position="276"/>
    </location>
</feature>
<feature type="region of interest" description="Disordered" evidence="7">
    <location>
        <begin position="1"/>
        <end position="40"/>
    </location>
</feature>
<dbReference type="Proteomes" id="UP000218231">
    <property type="component" value="Unassembled WGS sequence"/>
</dbReference>
<evidence type="ECO:0000259" key="8">
    <source>
        <dbReference type="PROSITE" id="PS50006"/>
    </source>
</evidence>
<dbReference type="FunFam" id="2.60.200.20:FF:000019">
    <property type="entry name" value="Nuclear inhibitor of protein phosphatase"/>
    <property type="match status" value="1"/>
</dbReference>
<dbReference type="InterPro" id="IPR008984">
    <property type="entry name" value="SMAD_FHA_dom_sf"/>
</dbReference>
<dbReference type="CDD" id="cd22674">
    <property type="entry name" value="FHA_PPP1R8"/>
    <property type="match status" value="1"/>
</dbReference>
<dbReference type="PANTHER" id="PTHR12144">
    <property type="entry name" value="NEGATIVE ELONGATION FACTOR D"/>
    <property type="match status" value="1"/>
</dbReference>
<dbReference type="GO" id="GO:0003723">
    <property type="term" value="F:RNA binding"/>
    <property type="evidence" value="ECO:0007669"/>
    <property type="project" value="TreeGrafter"/>
</dbReference>
<evidence type="ECO:0000313" key="9">
    <source>
        <dbReference type="EMBL" id="PAV77743.1"/>
    </source>
</evidence>
<evidence type="ECO:0000256" key="4">
    <source>
        <dbReference type="ARBA" id="ARBA00023015"/>
    </source>
</evidence>
<dbReference type="GO" id="GO:0034244">
    <property type="term" value="P:negative regulation of transcription elongation by RNA polymerase II"/>
    <property type="evidence" value="ECO:0007669"/>
    <property type="project" value="TreeGrafter"/>
</dbReference>
<feature type="compositionally biased region" description="Basic residues" evidence="7">
    <location>
        <begin position="433"/>
        <end position="442"/>
    </location>
</feature>
<dbReference type="GO" id="GO:0032021">
    <property type="term" value="C:NELF complex"/>
    <property type="evidence" value="ECO:0007669"/>
    <property type="project" value="TreeGrafter"/>
</dbReference>
<dbReference type="Pfam" id="PF04858">
    <property type="entry name" value="TH1"/>
    <property type="match status" value="1"/>
</dbReference>
<dbReference type="SMART" id="SM00240">
    <property type="entry name" value="FHA"/>
    <property type="match status" value="1"/>
</dbReference>
<dbReference type="Gene3D" id="1.10.150.740">
    <property type="match status" value="1"/>
</dbReference>
<proteinExistence type="inferred from homology"/>
<keyword evidence="4" id="KW-0805">Transcription regulation</keyword>
<dbReference type="AlphaFoldDB" id="A0A2A2KVD3"/>
<keyword evidence="3" id="KW-0678">Repressor</keyword>
<name>A0A2A2KVD3_9BILA</name>
<dbReference type="Gene3D" id="6.10.250.1290">
    <property type="match status" value="1"/>
</dbReference>
<comment type="caution">
    <text evidence="9">The sequence shown here is derived from an EMBL/GenBank/DDBJ whole genome shotgun (WGS) entry which is preliminary data.</text>
</comment>
<comment type="subcellular location">
    <subcellularLocation>
        <location evidence="1">Nucleus</location>
    </subcellularLocation>
</comment>
<dbReference type="PANTHER" id="PTHR12144:SF0">
    <property type="entry name" value="NEGATIVE ELONGATION FACTOR C_D"/>
    <property type="match status" value="1"/>
</dbReference>
<keyword evidence="10" id="KW-1185">Reference proteome</keyword>
<sequence>MAGDNVVSMTEESSDKQQQENAAEQGGKRADAGPNRTMPSISGEVIDEKAKFPIPNWASRPPSGGHLDVSKGDQLIRKLLIDEKKAYYFGRNPQQVDFLCEHASCSRVHAVLVYHGILSRFALVDMESSHGTFIGDVRIEPLKVVFIDDGSVFRFGASSRKYTLRIKLSSSADMEDSSDRMPDEIELENKTELNTAYNRRIPALPISLEEARRKKRPRGNVAFIEEEEIINPEDVDPSIGRFRNLVTTAVISSNSKKRNTISTGKEPPKKIIRPGRDNFIAPMSSTLGGVALNAAPDLDLYGRTLPEPGQHHTIHATAHYQAAQEEDETVHKKKYVKESWPGRKPGTDFADMEVEEGQIETSISLEEAQKFLRGKDAIMEYNVNEMLEAYLEKGGNTEDAIELIANGYVATAQVANVMCDWLKTLGDDPKPAGARRKRKEKKREKQEDGKGEQQELSLEIYNGKEEAIRCVENSLATMIKKYFNADMADRIFEDGGIGIDWLPALISHRRWRSILYSLIEEHRDCLMLTFAVKLISDAGFQNEISNVSTAAQQLDIYSRVFLTTMSELLKQVKKGVDSASYNQAFEEVARVICLSEHTYTYAISILKELSRTEKGWIKGTCEAISDQLRKYIPERIYDTTSLRTAIACTAQDQMSTQVYQAILAMITKGELNPADVNIVFEAYILPRPPPIEIIRDAVFENMLIDSLFHCDGPRVAPEHRDKYVYLLAYSASVSETTTKNGTRQQLRFELDPCRSSIEKAAGTLEATDDILCELKDLMYYSRTAVAAAGILYYVQTLLLSESRLGDPPPVALVLLDHIVSLHPNLHTQAFDICCQLYDRISEESEAAEVIMERQRIVVDRFVHLLSVGFAVPILEKVTAMFSDGSIDASLVRYFAIEVLEIITPPYSPDFIALLRPLVADPTIFDNALPLAVEFLSYCTNSG</sequence>
<evidence type="ECO:0000256" key="7">
    <source>
        <dbReference type="SAM" id="MobiDB-lite"/>
    </source>
</evidence>
<evidence type="ECO:0000256" key="1">
    <source>
        <dbReference type="ARBA" id="ARBA00004123"/>
    </source>
</evidence>
<dbReference type="Gene3D" id="2.60.200.20">
    <property type="match status" value="1"/>
</dbReference>
<comment type="similarity">
    <text evidence="2">Belongs to the NELF-D family.</text>
</comment>
<evidence type="ECO:0000313" key="10">
    <source>
        <dbReference type="Proteomes" id="UP000218231"/>
    </source>
</evidence>
<keyword evidence="5" id="KW-0804">Transcription</keyword>
<keyword evidence="6" id="KW-0539">Nucleus</keyword>
<feature type="region of interest" description="Disordered" evidence="7">
    <location>
        <begin position="430"/>
        <end position="454"/>
    </location>
</feature>
<gene>
    <name evidence="9" type="ORF">WR25_22721</name>
</gene>
<evidence type="ECO:0000256" key="5">
    <source>
        <dbReference type="ARBA" id="ARBA00023163"/>
    </source>
</evidence>
<dbReference type="InterPro" id="IPR006942">
    <property type="entry name" value="TH1"/>
</dbReference>
<evidence type="ECO:0000256" key="2">
    <source>
        <dbReference type="ARBA" id="ARBA00005726"/>
    </source>
</evidence>
<dbReference type="InterPro" id="IPR000253">
    <property type="entry name" value="FHA_dom"/>
</dbReference>
<evidence type="ECO:0000256" key="3">
    <source>
        <dbReference type="ARBA" id="ARBA00022491"/>
    </source>
</evidence>
<dbReference type="Pfam" id="PF00498">
    <property type="entry name" value="FHA"/>
    <property type="match status" value="1"/>
</dbReference>
<protein>
    <recommendedName>
        <fullName evidence="8">FHA domain-containing protein</fullName>
    </recommendedName>
</protein>